<dbReference type="EMBL" id="BK015959">
    <property type="protein sequence ID" value="DAF87153.1"/>
    <property type="molecule type" value="Genomic_DNA"/>
</dbReference>
<proteinExistence type="predicted"/>
<protein>
    <submittedName>
        <fullName evidence="1">Tor inhibition protein helix, reverse turn, PROTEIN</fullName>
    </submittedName>
</protein>
<reference evidence="1" key="1">
    <citation type="journal article" date="2021" name="Proc. Natl. Acad. Sci. U.S.A.">
        <title>A Catalog of Tens of Thousands of Viruses from Human Metagenomes Reveals Hidden Associations with Chronic Diseases.</title>
        <authorList>
            <person name="Tisza M.J."/>
            <person name="Buck C.B."/>
        </authorList>
    </citation>
    <scope>NUCLEOTIDE SEQUENCE</scope>
    <source>
        <strain evidence="1">CtHEp8</strain>
    </source>
</reference>
<name>A0A8S5TY76_9VIRU</name>
<organism evidence="1">
    <name type="scientific">Phage sp. ctHEp8</name>
    <dbReference type="NCBI Taxonomy" id="2825790"/>
    <lineage>
        <taxon>Viruses</taxon>
    </lineage>
</organism>
<evidence type="ECO:0000313" key="1">
    <source>
        <dbReference type="EMBL" id="DAF87153.1"/>
    </source>
</evidence>
<accession>A0A8S5TY76</accession>
<sequence>MITNEQVMEKLASIEALLQKPVINEHSRELWTIDDVAKYFGFSMDHTRRNVIASPFFPAAVAISGRTGGKSKDLYVSGEVVSFCLKHKKRKARI</sequence>